<reference evidence="3" key="1">
    <citation type="submission" date="2015-09" db="EMBL/GenBank/DDBJ databases">
        <authorList>
            <consortium name="Pathogen Informatics"/>
        </authorList>
    </citation>
    <scope>NUCLEOTIDE SEQUENCE [LARGE SCALE GENOMIC DNA]</scope>
    <source>
        <strain evidence="3">Lake Konstanz</strain>
    </source>
</reference>
<dbReference type="EMBL" id="CYKH01000018">
    <property type="protein sequence ID" value="CUE60029.1"/>
    <property type="molecule type" value="Genomic_DNA"/>
</dbReference>
<evidence type="ECO:0000313" key="3">
    <source>
        <dbReference type="Proteomes" id="UP000051952"/>
    </source>
</evidence>
<evidence type="ECO:0000256" key="1">
    <source>
        <dbReference type="SAM" id="MobiDB-lite"/>
    </source>
</evidence>
<proteinExistence type="predicted"/>
<dbReference type="VEuPathDB" id="TriTrypDB:BSAL_49470"/>
<feature type="compositionally biased region" description="Low complexity" evidence="1">
    <location>
        <begin position="182"/>
        <end position="207"/>
    </location>
</feature>
<organism evidence="2 3">
    <name type="scientific">Bodo saltans</name>
    <name type="common">Flagellated protozoan</name>
    <dbReference type="NCBI Taxonomy" id="75058"/>
    <lineage>
        <taxon>Eukaryota</taxon>
        <taxon>Discoba</taxon>
        <taxon>Euglenozoa</taxon>
        <taxon>Kinetoplastea</taxon>
        <taxon>Metakinetoplastina</taxon>
        <taxon>Eubodonida</taxon>
        <taxon>Bodonidae</taxon>
        <taxon>Bodo</taxon>
    </lineage>
</organism>
<dbReference type="Proteomes" id="UP000051952">
    <property type="component" value="Unassembled WGS sequence"/>
</dbReference>
<feature type="region of interest" description="Disordered" evidence="1">
    <location>
        <begin position="153"/>
        <end position="227"/>
    </location>
</feature>
<gene>
    <name evidence="2" type="ORF">BSAL_49470</name>
</gene>
<keyword evidence="3" id="KW-1185">Reference proteome</keyword>
<dbReference type="AlphaFoldDB" id="A0A0S4IK27"/>
<accession>A0A0S4IK27</accession>
<sequence>MQHRRRADVSREECPVPFCSGVASLVNIVDRVLDEGAVLRSKAASELLRRVAAAKKSILAAEEQQKVNNDRTSTAISSPGTAASPVFRLNAAVQGFSSNSVMSLDAVQQELEELQEIANEHPHLASPTSHVTTFPSSTKPTAIAVDDAGYAASRGAGEGASPTTKAKTTRMKRAGSRVVFTRSRSQQQQQQGPSSRGGSPRVVGMGSFASRASSTRVGPHVNEPDAA</sequence>
<name>A0A0S4IK27_BODSA</name>
<evidence type="ECO:0000313" key="2">
    <source>
        <dbReference type="EMBL" id="CUE60029.1"/>
    </source>
</evidence>
<protein>
    <submittedName>
        <fullName evidence="2">Uncharacterized protein</fullName>
    </submittedName>
</protein>